<name>F0J0A1_ACIMA</name>
<proteinExistence type="predicted"/>
<gene>
    <name evidence="2" type="ordered locus">ACMV_21140</name>
</gene>
<keyword evidence="3" id="KW-1185">Reference proteome</keyword>
<dbReference type="KEGG" id="amv:ACMV_21140"/>
<reference evidence="2 3" key="1">
    <citation type="submission" date="2010-12" db="EMBL/GenBank/DDBJ databases">
        <title>Whole genome sequence of Acidiphilium multivorum AIU301.</title>
        <authorList>
            <person name="Narita-Yamada S."/>
            <person name="Nakamura S."/>
            <person name="Ito N."/>
            <person name="Takarada H."/>
            <person name="Katano Y."/>
            <person name="Nakazawa H."/>
            <person name="Hosoyama A."/>
            <person name="Yamada R."/>
            <person name="Fujita N."/>
        </authorList>
    </citation>
    <scope>NUCLEOTIDE SEQUENCE [LARGE SCALE GENOMIC DNA]</scope>
    <source>
        <strain evidence="3">DSM 11245 / JCM 8867 / AIU301</strain>
    </source>
</reference>
<dbReference type="Pfam" id="PF07589">
    <property type="entry name" value="PEP-CTERM"/>
    <property type="match status" value="1"/>
</dbReference>
<evidence type="ECO:0000313" key="2">
    <source>
        <dbReference type="EMBL" id="BAJ81461.1"/>
    </source>
</evidence>
<organism evidence="2 3">
    <name type="scientific">Acidiphilium multivorum (strain DSM 11245 / JCM 8867 / NBRC 100883 / AIU 301)</name>
    <dbReference type="NCBI Taxonomy" id="926570"/>
    <lineage>
        <taxon>Bacteria</taxon>
        <taxon>Pseudomonadati</taxon>
        <taxon>Pseudomonadota</taxon>
        <taxon>Alphaproteobacteria</taxon>
        <taxon>Acetobacterales</taxon>
        <taxon>Acidocellaceae</taxon>
        <taxon>Acidiphilium</taxon>
    </lineage>
</organism>
<dbReference type="Proteomes" id="UP000007100">
    <property type="component" value="Chromosome"/>
</dbReference>
<sequence>MMSSSTRSRPARPLATALLAGAAALALLASGGTAQAHNGNGWNWGQGTPWGQQRGQQGSKTSTLHSFCAGSTPACTDNGINTPTTTNPPEFGFWASGGPTSGDLILAFLTPETTPPSAAPTIGITQAAKGTPSSITTTLAKPFAWTRRDLASYLGYTPAHPNNPIGAFKSVSGGYDVYVADLGSQTLQSQAQATNGPLFTLTAALPEYSYAVAFLASTPLSDCQSGTAYGATANSGALYIDGKPSTPVPEPGSLALLGTALAVLGLAARRKRRA</sequence>
<evidence type="ECO:0000313" key="3">
    <source>
        <dbReference type="Proteomes" id="UP000007100"/>
    </source>
</evidence>
<protein>
    <recommendedName>
        <fullName evidence="1">Ice-binding protein C-terminal domain-containing protein</fullName>
    </recommendedName>
</protein>
<evidence type="ECO:0000259" key="1">
    <source>
        <dbReference type="Pfam" id="PF07589"/>
    </source>
</evidence>
<dbReference type="InterPro" id="IPR013424">
    <property type="entry name" value="Ice-binding_C"/>
</dbReference>
<dbReference type="HOGENOM" id="CLU_1028526_0_0_5"/>
<dbReference type="EMBL" id="AP012035">
    <property type="protein sequence ID" value="BAJ81461.1"/>
    <property type="molecule type" value="Genomic_DNA"/>
</dbReference>
<dbReference type="AlphaFoldDB" id="F0J0A1"/>
<accession>F0J0A1</accession>
<dbReference type="RefSeq" id="WP_013640428.1">
    <property type="nucleotide sequence ID" value="NZ_BANA01000063.1"/>
</dbReference>
<feature type="domain" description="Ice-binding protein C-terminal" evidence="1">
    <location>
        <begin position="247"/>
        <end position="271"/>
    </location>
</feature>
<dbReference type="NCBIfam" id="TIGR02595">
    <property type="entry name" value="PEP_CTERM"/>
    <property type="match status" value="1"/>
</dbReference>